<evidence type="ECO:0000313" key="3">
    <source>
        <dbReference type="Proteomes" id="UP001595579"/>
    </source>
</evidence>
<gene>
    <name evidence="2" type="ORF">ACFOEV_20870</name>
</gene>
<dbReference type="InterPro" id="IPR017926">
    <property type="entry name" value="GATASE"/>
</dbReference>
<dbReference type="PANTHER" id="PTHR42695">
    <property type="entry name" value="GLUTAMINE AMIDOTRANSFERASE YLR126C-RELATED"/>
    <property type="match status" value="1"/>
</dbReference>
<name>A0ABV7LU40_9GAMM</name>
<evidence type="ECO:0000259" key="1">
    <source>
        <dbReference type="Pfam" id="PF00117"/>
    </source>
</evidence>
<proteinExistence type="predicted"/>
<dbReference type="EMBL" id="JBHRUG010000048">
    <property type="protein sequence ID" value="MFC3286057.1"/>
    <property type="molecule type" value="Genomic_DNA"/>
</dbReference>
<sequence length="239" mass="26929">MRIGLLQCDDVAPELRDEHGNYPEMFQRLFTSVDPTLTFRVWRCLDGEIPDDVDAVDAWVTTGSKFGVNDGLAWVDELCGFVCKLWEAGKPLVGVCFGHQVIAKALGGKVIKSPRGWGVGMSFNRVTEHAAWMEPWQPSLDLLVSHQDQVEELPPQSRVLAESDFCPFYLMQVGEHFLGVQGHPEFPKPYSRDLMRLRSHLVGTERVGEGLASLDAPVDDHLMVRWILNFLRSRQPRSG</sequence>
<dbReference type="PROSITE" id="PS51273">
    <property type="entry name" value="GATASE_TYPE_1"/>
    <property type="match status" value="1"/>
</dbReference>
<dbReference type="Gene3D" id="3.40.50.880">
    <property type="match status" value="1"/>
</dbReference>
<dbReference type="Pfam" id="PF00117">
    <property type="entry name" value="GATase"/>
    <property type="match status" value="1"/>
</dbReference>
<evidence type="ECO:0000313" key="2">
    <source>
        <dbReference type="EMBL" id="MFC3286057.1"/>
    </source>
</evidence>
<dbReference type="CDD" id="cd01741">
    <property type="entry name" value="GATase1_1"/>
    <property type="match status" value="1"/>
</dbReference>
<dbReference type="RefSeq" id="WP_386776823.1">
    <property type="nucleotide sequence ID" value="NZ_JBHRUG010000048.1"/>
</dbReference>
<keyword evidence="3" id="KW-1185">Reference proteome</keyword>
<feature type="domain" description="Glutamine amidotransferase" evidence="1">
    <location>
        <begin position="80"/>
        <end position="186"/>
    </location>
</feature>
<dbReference type="PANTHER" id="PTHR42695:SF5">
    <property type="entry name" value="GLUTAMINE AMIDOTRANSFERASE YLR126C-RELATED"/>
    <property type="match status" value="1"/>
</dbReference>
<protein>
    <submittedName>
        <fullName evidence="2">GMP synthase</fullName>
    </submittedName>
</protein>
<dbReference type="InterPro" id="IPR044992">
    <property type="entry name" value="ChyE-like"/>
</dbReference>
<dbReference type="Proteomes" id="UP001595579">
    <property type="component" value="Unassembled WGS sequence"/>
</dbReference>
<dbReference type="InterPro" id="IPR029062">
    <property type="entry name" value="Class_I_gatase-like"/>
</dbReference>
<accession>A0ABV7LU40</accession>
<organism evidence="2 3">
    <name type="scientific">Litchfieldella rifensis</name>
    <dbReference type="NCBI Taxonomy" id="762643"/>
    <lineage>
        <taxon>Bacteria</taxon>
        <taxon>Pseudomonadati</taxon>
        <taxon>Pseudomonadota</taxon>
        <taxon>Gammaproteobacteria</taxon>
        <taxon>Oceanospirillales</taxon>
        <taxon>Halomonadaceae</taxon>
        <taxon>Litchfieldella</taxon>
    </lineage>
</organism>
<reference evidence="3" key="1">
    <citation type="journal article" date="2019" name="Int. J. Syst. Evol. Microbiol.">
        <title>The Global Catalogue of Microorganisms (GCM) 10K type strain sequencing project: providing services to taxonomists for standard genome sequencing and annotation.</title>
        <authorList>
            <consortium name="The Broad Institute Genomics Platform"/>
            <consortium name="The Broad Institute Genome Sequencing Center for Infectious Disease"/>
            <person name="Wu L."/>
            <person name="Ma J."/>
        </authorList>
    </citation>
    <scope>NUCLEOTIDE SEQUENCE [LARGE SCALE GENOMIC DNA]</scope>
    <source>
        <strain evidence="3">CECT 7698</strain>
    </source>
</reference>
<comment type="caution">
    <text evidence="2">The sequence shown here is derived from an EMBL/GenBank/DDBJ whole genome shotgun (WGS) entry which is preliminary data.</text>
</comment>
<dbReference type="SUPFAM" id="SSF52317">
    <property type="entry name" value="Class I glutamine amidotransferase-like"/>
    <property type="match status" value="1"/>
</dbReference>